<evidence type="ECO:0000256" key="1">
    <source>
        <dbReference type="ARBA" id="ARBA00004651"/>
    </source>
</evidence>
<comment type="caution">
    <text evidence="9">The sequence shown here is derived from an EMBL/GenBank/DDBJ whole genome shotgun (WGS) entry which is preliminary data.</text>
</comment>
<evidence type="ECO:0000313" key="10">
    <source>
        <dbReference type="Proteomes" id="UP001209878"/>
    </source>
</evidence>
<name>A0AAD9KDR8_RIDPI</name>
<evidence type="ECO:0000256" key="8">
    <source>
        <dbReference type="ARBA" id="ARBA00023303"/>
    </source>
</evidence>
<organism evidence="9 10">
    <name type="scientific">Ridgeia piscesae</name>
    <name type="common">Tubeworm</name>
    <dbReference type="NCBI Taxonomy" id="27915"/>
    <lineage>
        <taxon>Eukaryota</taxon>
        <taxon>Metazoa</taxon>
        <taxon>Spiralia</taxon>
        <taxon>Lophotrochozoa</taxon>
        <taxon>Annelida</taxon>
        <taxon>Polychaeta</taxon>
        <taxon>Sedentaria</taxon>
        <taxon>Canalipalpata</taxon>
        <taxon>Sabellida</taxon>
        <taxon>Siboglinidae</taxon>
        <taxon>Ridgeia</taxon>
    </lineage>
</organism>
<protein>
    <submittedName>
        <fullName evidence="9">Uncharacterized protein</fullName>
    </submittedName>
</protein>
<proteinExistence type="predicted"/>
<keyword evidence="4" id="KW-0812">Transmembrane</keyword>
<dbReference type="PANTHER" id="PTHR11893">
    <property type="entry name" value="INNEXIN"/>
    <property type="match status" value="1"/>
</dbReference>
<keyword evidence="10" id="KW-1185">Reference proteome</keyword>
<dbReference type="GO" id="GO:0005886">
    <property type="term" value="C:plasma membrane"/>
    <property type="evidence" value="ECO:0007669"/>
    <property type="project" value="UniProtKB-SubCell"/>
</dbReference>
<evidence type="ECO:0000313" key="9">
    <source>
        <dbReference type="EMBL" id="KAK2168840.1"/>
    </source>
</evidence>
<keyword evidence="5" id="KW-1133">Transmembrane helix</keyword>
<dbReference type="EMBL" id="JAODUO010001214">
    <property type="protein sequence ID" value="KAK2168840.1"/>
    <property type="molecule type" value="Genomic_DNA"/>
</dbReference>
<evidence type="ECO:0000256" key="3">
    <source>
        <dbReference type="ARBA" id="ARBA00022475"/>
    </source>
</evidence>
<keyword evidence="8" id="KW-0407">Ion channel</keyword>
<comment type="subcellular location">
    <subcellularLocation>
        <location evidence="1">Cell membrane</location>
        <topology evidence="1">Multi-pass membrane protein</topology>
    </subcellularLocation>
</comment>
<dbReference type="InterPro" id="IPR000990">
    <property type="entry name" value="Innexin"/>
</dbReference>
<evidence type="ECO:0000256" key="6">
    <source>
        <dbReference type="ARBA" id="ARBA00023065"/>
    </source>
</evidence>
<dbReference type="GO" id="GO:0034220">
    <property type="term" value="P:monoatomic ion transmembrane transport"/>
    <property type="evidence" value="ECO:0007669"/>
    <property type="project" value="UniProtKB-KW"/>
</dbReference>
<evidence type="ECO:0000256" key="2">
    <source>
        <dbReference type="ARBA" id="ARBA00022448"/>
    </source>
</evidence>
<dbReference type="Pfam" id="PF00876">
    <property type="entry name" value="Innexin"/>
    <property type="match status" value="2"/>
</dbReference>
<dbReference type="Proteomes" id="UP001209878">
    <property type="component" value="Unassembled WGS sequence"/>
</dbReference>
<keyword evidence="3" id="KW-1003">Cell membrane</keyword>
<keyword evidence="7" id="KW-0472">Membrane</keyword>
<accession>A0AAD9KDR8</accession>
<gene>
    <name evidence="9" type="ORF">NP493_1216g00034</name>
</gene>
<keyword evidence="2" id="KW-0813">Transport</keyword>
<dbReference type="PANTHER" id="PTHR11893:SF36">
    <property type="entry name" value="INNEXIN-5"/>
    <property type="match status" value="1"/>
</dbReference>
<sequence>MDKLLGAIVHISDSGSCDTFCDRLNCVYTVFLLAIFAFLTTTKNYVGDQVSCWCPSHFTGSHRDYANQGSSCDTFSDQLSCVYTVFILAVFGFLTTTKNYVGSRVSCWCPAHFTSSHQAYTNQDVAELMSLNGYSEIVGSSDTLCDGLNCVHTTLVLSVVAFLTTTANNV</sequence>
<reference evidence="9" key="1">
    <citation type="journal article" date="2023" name="Mol. Biol. Evol.">
        <title>Third-Generation Sequencing Reveals the Adaptive Role of the Epigenome in Three Deep-Sea Polychaetes.</title>
        <authorList>
            <person name="Perez M."/>
            <person name="Aroh O."/>
            <person name="Sun Y."/>
            <person name="Lan Y."/>
            <person name="Juniper S.K."/>
            <person name="Young C.R."/>
            <person name="Angers B."/>
            <person name="Qian P.Y."/>
        </authorList>
    </citation>
    <scope>NUCLEOTIDE SEQUENCE</scope>
    <source>
        <strain evidence="9">R07B-5</strain>
    </source>
</reference>
<evidence type="ECO:0000256" key="4">
    <source>
        <dbReference type="ARBA" id="ARBA00022692"/>
    </source>
</evidence>
<dbReference type="AlphaFoldDB" id="A0AAD9KDR8"/>
<evidence type="ECO:0000256" key="7">
    <source>
        <dbReference type="ARBA" id="ARBA00023136"/>
    </source>
</evidence>
<evidence type="ECO:0000256" key="5">
    <source>
        <dbReference type="ARBA" id="ARBA00022989"/>
    </source>
</evidence>
<keyword evidence="6" id="KW-0406">Ion transport</keyword>